<name>A0ABP3TPJ8_9GAMM</name>
<sequence>MLLPCWSHHTVVHRTIVLVCAWLFGLAIAPAFAQKVNDGFDPNADNAVWALAVQADGKLVAAGDFINIAGQSRPHLARLWPDGSLDFTLANPVVNGTVYALALQTDGKILIGGSFTKVGTYARNNIARLNPDGSVDAAFNPNANNVVRALALQTDGKLVLGGDFTSIDGGTGGTTRNHVARLNPDGSLDMTFVDPNADSTVLALTLQADGKIVAGGYFTFVGGFHPRLVRLNADGSPDSTFGAYANDVVYALAQQADGKLLVGGKFTSVRGQPRNCVARLNLDSTVDSTFNPNVSGGSMSGPAVHALALQANGQLVLGGDFTLIDGGTGGSIRNNVARLHADGSLETGFNPSANYAVIALAQQADNKLMLGGFFDAIGGTPRNRIARLNADGSTETDFDPNANGNVYALMQQADGGLVLGGDFTLIDGGTGGTTRNYIARLNPDGSLDTTFQPQVNGHVAALAQQADGKILIGGSFTQVGACACNRIARLNTDGSVDIGFNPGAGGADSDVYALALQPDGKLVLGGNFTTIGGTLRHHIARLNTDGGLDIAFVNPGVGGVFDSVLALALQTDGKIVAGGNFTQVGAYTRNRIARLNPDGSLDTAFDPNANGPVFALALQADGKMVLGGNFTSIDGGTGGSTRNRIARLNADGNLDIAFHPDADKAVYALALQADGKVALGGSFAVVSGAARSSIARLSADGNLDATFPDLQANNSVEALALQADGKLVIGGAFTKFNVIIVNGHYIYTARNHIARLSQREAALQSLTLSGNTVTWLRSGTSPELALPPDLLCSSKSSFCAWLGTVSRIAGGWRYSGLLLPAVGNTFYLRAQGQLSSGDGNGSQGLIESTRQAYNSGDLIFADGFEPYGI</sequence>
<dbReference type="PANTHER" id="PTHR31778">
    <property type="entry name" value="BUD SITE SELECTION PROTEIN RAX2"/>
    <property type="match status" value="1"/>
</dbReference>
<evidence type="ECO:0000313" key="2">
    <source>
        <dbReference type="Proteomes" id="UP001501523"/>
    </source>
</evidence>
<dbReference type="PANTHER" id="PTHR31778:SF2">
    <property type="entry name" value="BUD SITE SELECTION PROTEIN RAX2"/>
    <property type="match status" value="1"/>
</dbReference>
<evidence type="ECO:0000313" key="1">
    <source>
        <dbReference type="EMBL" id="GAA0714710.1"/>
    </source>
</evidence>
<reference evidence="2" key="1">
    <citation type="journal article" date="2019" name="Int. J. Syst. Evol. Microbiol.">
        <title>The Global Catalogue of Microorganisms (GCM) 10K type strain sequencing project: providing services to taxonomists for standard genome sequencing and annotation.</title>
        <authorList>
            <consortium name="The Broad Institute Genomics Platform"/>
            <consortium name="The Broad Institute Genome Sequencing Center for Infectious Disease"/>
            <person name="Wu L."/>
            <person name="Ma J."/>
        </authorList>
    </citation>
    <scope>NUCLEOTIDE SEQUENCE [LARGE SCALE GENOMIC DNA]</scope>
    <source>
        <strain evidence="2">JCM 15421</strain>
    </source>
</reference>
<protein>
    <submittedName>
        <fullName evidence="1">Delta-60 repeat domain-containing protein</fullName>
    </submittedName>
</protein>
<dbReference type="NCBIfam" id="TIGR02608">
    <property type="entry name" value="delta_60_rpt"/>
    <property type="match status" value="13"/>
</dbReference>
<dbReference type="RefSeq" id="WP_343790242.1">
    <property type="nucleotide sequence ID" value="NZ_BAAAEU010000008.1"/>
</dbReference>
<keyword evidence="2" id="KW-1185">Reference proteome</keyword>
<proteinExistence type="predicted"/>
<comment type="caution">
    <text evidence="1">The sequence shown here is derived from an EMBL/GenBank/DDBJ whole genome shotgun (WGS) entry which is preliminary data.</text>
</comment>
<dbReference type="Gene3D" id="2.80.10.50">
    <property type="match status" value="7"/>
</dbReference>
<dbReference type="Proteomes" id="UP001501523">
    <property type="component" value="Unassembled WGS sequence"/>
</dbReference>
<dbReference type="InterPro" id="IPR013431">
    <property type="entry name" value="Delta_60_rpt"/>
</dbReference>
<organism evidence="1 2">
    <name type="scientific">Dokdonella soli</name>
    <dbReference type="NCBI Taxonomy" id="529810"/>
    <lineage>
        <taxon>Bacteria</taxon>
        <taxon>Pseudomonadati</taxon>
        <taxon>Pseudomonadota</taxon>
        <taxon>Gammaproteobacteria</taxon>
        <taxon>Lysobacterales</taxon>
        <taxon>Rhodanobacteraceae</taxon>
        <taxon>Dokdonella</taxon>
    </lineage>
</organism>
<gene>
    <name evidence="1" type="ORF">GCM10009105_19500</name>
</gene>
<accession>A0ABP3TPJ8</accession>
<dbReference type="SUPFAM" id="SSF101898">
    <property type="entry name" value="NHL repeat"/>
    <property type="match status" value="2"/>
</dbReference>
<dbReference type="Pfam" id="PF17164">
    <property type="entry name" value="DUF5122"/>
    <property type="match status" value="14"/>
</dbReference>
<dbReference type="EMBL" id="BAAAEU010000008">
    <property type="protein sequence ID" value="GAA0714710.1"/>
    <property type="molecule type" value="Genomic_DNA"/>
</dbReference>